<accession>A0AAN7BYI1</accession>
<evidence type="ECO:0000313" key="3">
    <source>
        <dbReference type="EMBL" id="KAK4231278.1"/>
    </source>
</evidence>
<gene>
    <name evidence="1" type="primary">AIM41</name>
    <name evidence="3" type="ORF">QBC38DRAFT_242102</name>
</gene>
<dbReference type="Pfam" id="PF09424">
    <property type="entry name" value="YqeY"/>
    <property type="match status" value="1"/>
</dbReference>
<evidence type="ECO:0000256" key="2">
    <source>
        <dbReference type="SAM" id="MobiDB-lite"/>
    </source>
</evidence>
<proteinExistence type="inferred from homology"/>
<keyword evidence="1" id="KW-0496">Mitochondrion</keyword>
<dbReference type="AlphaFoldDB" id="A0AAN7BYI1"/>
<dbReference type="PANTHER" id="PTHR28055">
    <property type="entry name" value="ALTERED INHERITANCE OF MITOCHONDRIA PROTEIN 41, MITOCHONDRIAL"/>
    <property type="match status" value="1"/>
</dbReference>
<reference evidence="3" key="1">
    <citation type="journal article" date="2023" name="Mol. Phylogenet. Evol.">
        <title>Genome-scale phylogeny and comparative genomics of the fungal order Sordariales.</title>
        <authorList>
            <person name="Hensen N."/>
            <person name="Bonometti L."/>
            <person name="Westerberg I."/>
            <person name="Brannstrom I.O."/>
            <person name="Guillou S."/>
            <person name="Cros-Aarteil S."/>
            <person name="Calhoun S."/>
            <person name="Haridas S."/>
            <person name="Kuo A."/>
            <person name="Mondo S."/>
            <person name="Pangilinan J."/>
            <person name="Riley R."/>
            <person name="LaButti K."/>
            <person name="Andreopoulos B."/>
            <person name="Lipzen A."/>
            <person name="Chen C."/>
            <person name="Yan M."/>
            <person name="Daum C."/>
            <person name="Ng V."/>
            <person name="Clum A."/>
            <person name="Steindorff A."/>
            <person name="Ohm R.A."/>
            <person name="Martin F."/>
            <person name="Silar P."/>
            <person name="Natvig D.O."/>
            <person name="Lalanne C."/>
            <person name="Gautier V."/>
            <person name="Ament-Velasquez S.L."/>
            <person name="Kruys A."/>
            <person name="Hutchinson M.I."/>
            <person name="Powell A.J."/>
            <person name="Barry K."/>
            <person name="Miller A.N."/>
            <person name="Grigoriev I.V."/>
            <person name="Debuchy R."/>
            <person name="Gladieux P."/>
            <person name="Hiltunen Thoren M."/>
            <person name="Johannesson H."/>
        </authorList>
    </citation>
    <scope>NUCLEOTIDE SEQUENCE</scope>
    <source>
        <strain evidence="3">CBS 990.96</strain>
    </source>
</reference>
<sequence>MATKLTSSIVRSFISRPSLRTSRWSSPASLRTSRAAYSTGESAPPPLLAKIKEDLKAAMRAKDANRLSVLRTVLSATLNASKTDKPIETDAQLVQLLKKSADKSKEAAEEARKVGRGDLAEKEEAQASILLEYAGSSSLKQISEEELQSLIAAAKDKLLAEGHDGGKLRGLLMKELLQPNAGPLADVAVDKQLVAKLVLKSCSA</sequence>
<dbReference type="PANTHER" id="PTHR28055:SF1">
    <property type="entry name" value="ALTERED INHERITANCE OF MITOCHONDRIA PROTEIN 41, MITOCHONDRIAL"/>
    <property type="match status" value="1"/>
</dbReference>
<dbReference type="Proteomes" id="UP001301958">
    <property type="component" value="Unassembled WGS sequence"/>
</dbReference>
<comment type="caution">
    <text evidence="3">The sequence shown here is derived from an EMBL/GenBank/DDBJ whole genome shotgun (WGS) entry which is preliminary data.</text>
</comment>
<organism evidence="3 4">
    <name type="scientific">Podospora fimiseda</name>
    <dbReference type="NCBI Taxonomy" id="252190"/>
    <lineage>
        <taxon>Eukaryota</taxon>
        <taxon>Fungi</taxon>
        <taxon>Dikarya</taxon>
        <taxon>Ascomycota</taxon>
        <taxon>Pezizomycotina</taxon>
        <taxon>Sordariomycetes</taxon>
        <taxon>Sordariomycetidae</taxon>
        <taxon>Sordariales</taxon>
        <taxon>Podosporaceae</taxon>
        <taxon>Podospora</taxon>
    </lineage>
</organism>
<evidence type="ECO:0000313" key="4">
    <source>
        <dbReference type="Proteomes" id="UP001301958"/>
    </source>
</evidence>
<comment type="subcellular location">
    <subcellularLocation>
        <location evidence="1">Mitochondrion</location>
    </subcellularLocation>
</comment>
<dbReference type="GO" id="GO:0016884">
    <property type="term" value="F:carbon-nitrogen ligase activity, with glutamine as amido-N-donor"/>
    <property type="evidence" value="ECO:0007669"/>
    <property type="project" value="UniProtKB-UniRule"/>
</dbReference>
<keyword evidence="4" id="KW-1185">Reference proteome</keyword>
<feature type="region of interest" description="Disordered" evidence="2">
    <location>
        <begin position="23"/>
        <end position="43"/>
    </location>
</feature>
<name>A0AAN7BYI1_9PEZI</name>
<feature type="compositionally biased region" description="Polar residues" evidence="2">
    <location>
        <begin position="23"/>
        <end position="41"/>
    </location>
</feature>
<reference evidence="3" key="2">
    <citation type="submission" date="2023-05" db="EMBL/GenBank/DDBJ databases">
        <authorList>
            <consortium name="Lawrence Berkeley National Laboratory"/>
            <person name="Steindorff A."/>
            <person name="Hensen N."/>
            <person name="Bonometti L."/>
            <person name="Westerberg I."/>
            <person name="Brannstrom I.O."/>
            <person name="Guillou S."/>
            <person name="Cros-Aarteil S."/>
            <person name="Calhoun S."/>
            <person name="Haridas S."/>
            <person name="Kuo A."/>
            <person name="Mondo S."/>
            <person name="Pangilinan J."/>
            <person name="Riley R."/>
            <person name="Labutti K."/>
            <person name="Andreopoulos B."/>
            <person name="Lipzen A."/>
            <person name="Chen C."/>
            <person name="Yanf M."/>
            <person name="Daum C."/>
            <person name="Ng V."/>
            <person name="Clum A."/>
            <person name="Ohm R."/>
            <person name="Martin F."/>
            <person name="Silar P."/>
            <person name="Natvig D."/>
            <person name="Lalanne C."/>
            <person name="Gautier V."/>
            <person name="Ament-Velasquez S.L."/>
            <person name="Kruys A."/>
            <person name="Hutchinson M.I."/>
            <person name="Powell A.J."/>
            <person name="Barry K."/>
            <person name="Miller A.N."/>
            <person name="Grigoriev I.V."/>
            <person name="Debuchy R."/>
            <person name="Gladieux P."/>
            <person name="Thoren M.H."/>
            <person name="Johannesson H."/>
        </authorList>
    </citation>
    <scope>NUCLEOTIDE SEQUENCE</scope>
    <source>
        <strain evidence="3">CBS 990.96</strain>
    </source>
</reference>
<dbReference type="EMBL" id="MU865293">
    <property type="protein sequence ID" value="KAK4231278.1"/>
    <property type="molecule type" value="Genomic_DNA"/>
</dbReference>
<comment type="similarity">
    <text evidence="1">Belongs to the AIM41 family.</text>
</comment>
<dbReference type="GO" id="GO:0005739">
    <property type="term" value="C:mitochondrion"/>
    <property type="evidence" value="ECO:0007669"/>
    <property type="project" value="UniProtKB-SubCell"/>
</dbReference>
<dbReference type="InterPro" id="IPR003789">
    <property type="entry name" value="Asn/Gln_tRNA_amidoTrase-B-like"/>
</dbReference>
<dbReference type="InterPro" id="IPR019004">
    <property type="entry name" value="YqeY/Aim41"/>
</dbReference>
<evidence type="ECO:0000256" key="1">
    <source>
        <dbReference type="RuleBase" id="RU365099"/>
    </source>
</evidence>
<dbReference type="SUPFAM" id="SSF89095">
    <property type="entry name" value="GatB/YqeY motif"/>
    <property type="match status" value="1"/>
</dbReference>
<dbReference type="InterPro" id="IPR042184">
    <property type="entry name" value="YqeY/Aim41_N"/>
</dbReference>
<protein>
    <recommendedName>
        <fullName evidence="1">Altered inheritance of mitochondria protein 41</fullName>
    </recommendedName>
</protein>
<dbReference type="Gene3D" id="1.10.1510.10">
    <property type="entry name" value="Uncharacterised protein YqeY/AIM41 PF09424, N-terminal domain"/>
    <property type="match status" value="1"/>
</dbReference>